<evidence type="ECO:0000256" key="2">
    <source>
        <dbReference type="ARBA" id="ARBA00023136"/>
    </source>
</evidence>
<dbReference type="SUPFAM" id="SSF82171">
    <property type="entry name" value="DPP6 N-terminal domain-like"/>
    <property type="match status" value="1"/>
</dbReference>
<dbReference type="InterPro" id="IPR006665">
    <property type="entry name" value="OmpA-like"/>
</dbReference>
<evidence type="ECO:0000256" key="4">
    <source>
        <dbReference type="PROSITE-ProRule" id="PRU00473"/>
    </source>
</evidence>
<evidence type="ECO:0000256" key="3">
    <source>
        <dbReference type="ARBA" id="ARBA00023237"/>
    </source>
</evidence>
<dbReference type="Gene3D" id="2.60.40.1120">
    <property type="entry name" value="Carboxypeptidase-like, regulatory domain"/>
    <property type="match status" value="1"/>
</dbReference>
<dbReference type="GO" id="GO:0009279">
    <property type="term" value="C:cell outer membrane"/>
    <property type="evidence" value="ECO:0007669"/>
    <property type="project" value="UniProtKB-SubCell"/>
</dbReference>
<comment type="subcellular location">
    <subcellularLocation>
        <location evidence="1">Cell outer membrane</location>
    </subcellularLocation>
</comment>
<organism evidence="6 7">
    <name type="scientific">Myroides phaeus</name>
    <dbReference type="NCBI Taxonomy" id="702745"/>
    <lineage>
        <taxon>Bacteria</taxon>
        <taxon>Pseudomonadati</taxon>
        <taxon>Bacteroidota</taxon>
        <taxon>Flavobacteriia</taxon>
        <taxon>Flavobacteriales</taxon>
        <taxon>Flavobacteriaceae</taxon>
        <taxon>Myroides</taxon>
    </lineage>
</organism>
<evidence type="ECO:0000256" key="1">
    <source>
        <dbReference type="ARBA" id="ARBA00004442"/>
    </source>
</evidence>
<dbReference type="SUPFAM" id="SSF103088">
    <property type="entry name" value="OmpA-like"/>
    <property type="match status" value="1"/>
</dbReference>
<keyword evidence="7" id="KW-1185">Reference proteome</keyword>
<dbReference type="Gene3D" id="3.30.1330.60">
    <property type="entry name" value="OmpA-like domain"/>
    <property type="match status" value="1"/>
</dbReference>
<dbReference type="SUPFAM" id="SSF49464">
    <property type="entry name" value="Carboxypeptidase regulatory domain-like"/>
    <property type="match status" value="1"/>
</dbReference>
<dbReference type="PANTHER" id="PTHR30329:SF21">
    <property type="entry name" value="LIPOPROTEIN YIAD-RELATED"/>
    <property type="match status" value="1"/>
</dbReference>
<evidence type="ECO:0000313" key="7">
    <source>
        <dbReference type="Proteomes" id="UP000243588"/>
    </source>
</evidence>
<gene>
    <name evidence="6" type="ORF">SAMN05421818_108102</name>
</gene>
<accession>A0A1G8DWV7</accession>
<dbReference type="STRING" id="702745.SAMN05421818_108102"/>
<dbReference type="PANTHER" id="PTHR30329">
    <property type="entry name" value="STATOR ELEMENT OF FLAGELLAR MOTOR COMPLEX"/>
    <property type="match status" value="1"/>
</dbReference>
<evidence type="ECO:0000313" key="6">
    <source>
        <dbReference type="EMBL" id="SDH61929.1"/>
    </source>
</evidence>
<dbReference type="Pfam" id="PF07676">
    <property type="entry name" value="PD40"/>
    <property type="match status" value="3"/>
</dbReference>
<dbReference type="InterPro" id="IPR008969">
    <property type="entry name" value="CarboxyPept-like_regulatory"/>
</dbReference>
<protein>
    <submittedName>
        <fullName evidence="6">WD40-like Beta Propeller Repeat</fullName>
    </submittedName>
</protein>
<keyword evidence="3" id="KW-0998">Cell outer membrane</keyword>
<keyword evidence="2 4" id="KW-0472">Membrane</keyword>
<dbReference type="RefSeq" id="WP_090407649.1">
    <property type="nucleotide sequence ID" value="NZ_FNDQ01000008.1"/>
</dbReference>
<dbReference type="InterPro" id="IPR050330">
    <property type="entry name" value="Bact_OuterMem_StrucFunc"/>
</dbReference>
<reference evidence="7" key="1">
    <citation type="submission" date="2016-10" db="EMBL/GenBank/DDBJ databases">
        <authorList>
            <person name="Varghese N."/>
            <person name="Submissions S."/>
        </authorList>
    </citation>
    <scope>NUCLEOTIDE SEQUENCE [LARGE SCALE GENOMIC DNA]</scope>
    <source>
        <strain evidence="7">DSM 23313</strain>
    </source>
</reference>
<dbReference type="EMBL" id="FNDQ01000008">
    <property type="protein sequence ID" value="SDH61929.1"/>
    <property type="molecule type" value="Genomic_DNA"/>
</dbReference>
<dbReference type="InterPro" id="IPR011042">
    <property type="entry name" value="6-blade_b-propeller_TolB-like"/>
</dbReference>
<dbReference type="CDD" id="cd07185">
    <property type="entry name" value="OmpA_C-like"/>
    <property type="match status" value="1"/>
</dbReference>
<dbReference type="Gene3D" id="2.120.10.30">
    <property type="entry name" value="TolB, C-terminal domain"/>
    <property type="match status" value="1"/>
</dbReference>
<dbReference type="InterPro" id="IPR011659">
    <property type="entry name" value="WD40"/>
</dbReference>
<dbReference type="InterPro" id="IPR006664">
    <property type="entry name" value="OMP_bac"/>
</dbReference>
<dbReference type="AlphaFoldDB" id="A0A1G8DWV7"/>
<dbReference type="SUPFAM" id="SSF48452">
    <property type="entry name" value="TPR-like"/>
    <property type="match status" value="1"/>
</dbReference>
<feature type="domain" description="OmpA-like" evidence="5">
    <location>
        <begin position="535"/>
        <end position="657"/>
    </location>
</feature>
<dbReference type="PROSITE" id="PS51123">
    <property type="entry name" value="OMPA_2"/>
    <property type="match status" value="1"/>
</dbReference>
<dbReference type="PRINTS" id="PR01021">
    <property type="entry name" value="OMPADOMAIN"/>
</dbReference>
<dbReference type="InterPro" id="IPR011990">
    <property type="entry name" value="TPR-like_helical_dom_sf"/>
</dbReference>
<dbReference type="Pfam" id="PF00691">
    <property type="entry name" value="OmpA"/>
    <property type="match status" value="1"/>
</dbReference>
<evidence type="ECO:0000259" key="5">
    <source>
        <dbReference type="PROSITE" id="PS51123"/>
    </source>
</evidence>
<dbReference type="InterPro" id="IPR036737">
    <property type="entry name" value="OmpA-like_sf"/>
</dbReference>
<dbReference type="Pfam" id="PF13620">
    <property type="entry name" value="CarboxypepD_reg"/>
    <property type="match status" value="1"/>
</dbReference>
<proteinExistence type="predicted"/>
<dbReference type="Proteomes" id="UP000243588">
    <property type="component" value="Unassembled WGS sequence"/>
</dbReference>
<sequence>MRKEIIKIGLFTMLLLGAGIQGFAQKVAEKKAEKASEKLAYVDAIKIYERIADKGYTNASMLQKLADAYYFNGKLIEANKWYSALFNSEYDDKDLSAISSEYYYRFAQTLKAVEDNDYSKQMMEKFAEMESSDSRAKLFEEQKDRYLKDIEANSNRYQLTNIGINTPYSDYGAALLGNQLIFTSARETEDKSGRGIHEWTNESFTSLFSSTINADGTFEAPEKFAPELDSKVNEATAVFTADGKTMYFTRNNTSVKGKKRRNKDRDTLLKIYKATLSDEGKWENVEELPFNSDNFNTAHPALTPDGNWLYFSSDREGTLGQSDIFRVSIYPDGGYGNVENVGNKVNTAGRETFPFISKDNYLFFSSDGHPGLGGLDVFVAKINVDGSFGAVTNMGAPINSSTDDFAFYIDNKTKKGFVSSNRVGGVGGDDIYFFMERVCRQILEGIVFDKDTKEVLANATVTVFDNTYKKIGEILTDEQGYYKVEEAECGVKYRLKAEAPKYNTEEVIVQLDFNPGGVFKQDIALEKTEKPIVVEDDLFKKLKLQPIYFDFDKSNIRPDAAIELMKVVEVLKEYPTMKIDVRSHTDSRGNDNYNLSLSDRRAKSTIQWMVKQGIDASRISGKGYGETRLLNHCSNGVPCSVEEHQLNRRSEFIVLEL</sequence>
<name>A0A1G8DWV7_9FLAO</name>